<dbReference type="Proteomes" id="UP001630127">
    <property type="component" value="Unassembled WGS sequence"/>
</dbReference>
<organism evidence="1 2">
    <name type="scientific">Cinchona calisaya</name>
    <dbReference type="NCBI Taxonomy" id="153742"/>
    <lineage>
        <taxon>Eukaryota</taxon>
        <taxon>Viridiplantae</taxon>
        <taxon>Streptophyta</taxon>
        <taxon>Embryophyta</taxon>
        <taxon>Tracheophyta</taxon>
        <taxon>Spermatophyta</taxon>
        <taxon>Magnoliopsida</taxon>
        <taxon>eudicotyledons</taxon>
        <taxon>Gunneridae</taxon>
        <taxon>Pentapetalae</taxon>
        <taxon>asterids</taxon>
        <taxon>lamiids</taxon>
        <taxon>Gentianales</taxon>
        <taxon>Rubiaceae</taxon>
        <taxon>Cinchonoideae</taxon>
        <taxon>Cinchoneae</taxon>
        <taxon>Cinchona</taxon>
    </lineage>
</organism>
<dbReference type="EMBL" id="JBJUIK010000015">
    <property type="protein sequence ID" value="KAL3501681.1"/>
    <property type="molecule type" value="Genomic_DNA"/>
</dbReference>
<keyword evidence="2" id="KW-1185">Reference proteome</keyword>
<evidence type="ECO:0000313" key="1">
    <source>
        <dbReference type="EMBL" id="KAL3501681.1"/>
    </source>
</evidence>
<protein>
    <submittedName>
        <fullName evidence="1">Uncharacterized protein</fullName>
    </submittedName>
</protein>
<reference evidence="1 2" key="1">
    <citation type="submission" date="2024-11" db="EMBL/GenBank/DDBJ databases">
        <title>A near-complete genome assembly of Cinchona calisaya.</title>
        <authorList>
            <person name="Lian D.C."/>
            <person name="Zhao X.W."/>
            <person name="Wei L."/>
        </authorList>
    </citation>
    <scope>NUCLEOTIDE SEQUENCE [LARGE SCALE GENOMIC DNA]</scope>
    <source>
        <tissue evidence="1">Nenye</tissue>
    </source>
</reference>
<gene>
    <name evidence="1" type="ORF">ACH5RR_036130</name>
</gene>
<proteinExistence type="predicted"/>
<dbReference type="AlphaFoldDB" id="A0ABD2Y2B2"/>
<accession>A0ABD2Y2B2</accession>
<comment type="caution">
    <text evidence="1">The sequence shown here is derived from an EMBL/GenBank/DDBJ whole genome shotgun (WGS) entry which is preliminary data.</text>
</comment>
<sequence length="142" mass="16402">MNNMNCKLSDLLDMIDPLTGETRDTGVMYWKASTLVGSETLLAQYVEIFADFLLENLMDTVKLRPMQLSNRKLPMKDQLKSLHEVLAFLRIFLKDPPRKYPEDGKWILVQIETVVSKVEAFMNKFSVNELTEYMIGELSLAH</sequence>
<name>A0ABD2Y2B2_9GENT</name>
<evidence type="ECO:0000313" key="2">
    <source>
        <dbReference type="Proteomes" id="UP001630127"/>
    </source>
</evidence>